<evidence type="ECO:0000256" key="10">
    <source>
        <dbReference type="ARBA" id="ARBA00023136"/>
    </source>
</evidence>
<evidence type="ECO:0000256" key="7">
    <source>
        <dbReference type="ARBA" id="ARBA00022840"/>
    </source>
</evidence>
<comment type="similarity">
    <text evidence="2">Belongs to the AAA ATPase family. BCS1 subfamily.</text>
</comment>
<keyword evidence="6" id="KW-0378">Hydrolase</keyword>
<organism evidence="14 15">
    <name type="scientific">Cyphellophora attinorum</name>
    <dbReference type="NCBI Taxonomy" id="1664694"/>
    <lineage>
        <taxon>Eukaryota</taxon>
        <taxon>Fungi</taxon>
        <taxon>Dikarya</taxon>
        <taxon>Ascomycota</taxon>
        <taxon>Pezizomycotina</taxon>
        <taxon>Eurotiomycetes</taxon>
        <taxon>Chaetothyriomycetidae</taxon>
        <taxon>Chaetothyriales</taxon>
        <taxon>Cyphellophoraceae</taxon>
        <taxon>Cyphellophora</taxon>
    </lineage>
</organism>
<comment type="subcellular location">
    <subcellularLocation>
        <location evidence="1">Mitochondrion inner membrane</location>
        <topology evidence="1">Single-pass membrane protein</topology>
    </subcellularLocation>
</comment>
<dbReference type="GO" id="GO:0005743">
    <property type="term" value="C:mitochondrial inner membrane"/>
    <property type="evidence" value="ECO:0007669"/>
    <property type="project" value="UniProtKB-SubCell"/>
</dbReference>
<dbReference type="Pfam" id="PF00004">
    <property type="entry name" value="AAA"/>
    <property type="match status" value="1"/>
</dbReference>
<dbReference type="GO" id="GO:0005524">
    <property type="term" value="F:ATP binding"/>
    <property type="evidence" value="ECO:0007669"/>
    <property type="project" value="UniProtKB-KW"/>
</dbReference>
<dbReference type="VEuPathDB" id="FungiDB:AB675_4331"/>
<keyword evidence="15" id="KW-1185">Reference proteome</keyword>
<feature type="domain" description="AAA+ ATPase" evidence="13">
    <location>
        <begin position="253"/>
        <end position="368"/>
    </location>
</feature>
<keyword evidence="9" id="KW-0496">Mitochondrion</keyword>
<dbReference type="InterPro" id="IPR003959">
    <property type="entry name" value="ATPase_AAA_core"/>
</dbReference>
<feature type="region of interest" description="Disordered" evidence="12">
    <location>
        <begin position="461"/>
        <end position="484"/>
    </location>
</feature>
<dbReference type="PANTHER" id="PTHR23070">
    <property type="entry name" value="BCS1 AAA-TYPE ATPASE"/>
    <property type="match status" value="1"/>
</dbReference>
<keyword evidence="3" id="KW-0812">Transmembrane</keyword>
<evidence type="ECO:0000256" key="3">
    <source>
        <dbReference type="ARBA" id="ARBA00022692"/>
    </source>
</evidence>
<evidence type="ECO:0000256" key="4">
    <source>
        <dbReference type="ARBA" id="ARBA00022741"/>
    </source>
</evidence>
<evidence type="ECO:0000256" key="8">
    <source>
        <dbReference type="ARBA" id="ARBA00022989"/>
    </source>
</evidence>
<dbReference type="SMART" id="SM00382">
    <property type="entry name" value="AAA"/>
    <property type="match status" value="1"/>
</dbReference>
<evidence type="ECO:0000313" key="15">
    <source>
        <dbReference type="Proteomes" id="UP000038010"/>
    </source>
</evidence>
<dbReference type="InterPro" id="IPR014851">
    <property type="entry name" value="BCS1_N"/>
</dbReference>
<dbReference type="Pfam" id="PF08740">
    <property type="entry name" value="BCS1_N"/>
    <property type="match status" value="1"/>
</dbReference>
<dbReference type="EMBL" id="LFJN01000030">
    <property type="protein sequence ID" value="KPI36524.1"/>
    <property type="molecule type" value="Genomic_DNA"/>
</dbReference>
<evidence type="ECO:0000256" key="12">
    <source>
        <dbReference type="SAM" id="MobiDB-lite"/>
    </source>
</evidence>
<dbReference type="AlphaFoldDB" id="A0A0N1H3X5"/>
<reference evidence="14 15" key="1">
    <citation type="submission" date="2015-06" db="EMBL/GenBank/DDBJ databases">
        <title>Draft genome of the ant-associated black yeast Phialophora attae CBS 131958.</title>
        <authorList>
            <person name="Moreno L.F."/>
            <person name="Stielow B.J."/>
            <person name="de Hoog S."/>
            <person name="Vicente V.A."/>
            <person name="Weiss V.A."/>
            <person name="de Vries M."/>
            <person name="Cruz L.M."/>
            <person name="Souza E.M."/>
        </authorList>
    </citation>
    <scope>NUCLEOTIDE SEQUENCE [LARGE SCALE GENOMIC DNA]</scope>
    <source>
        <strain evidence="14 15">CBS 131958</strain>
    </source>
</reference>
<evidence type="ECO:0000256" key="5">
    <source>
        <dbReference type="ARBA" id="ARBA00022792"/>
    </source>
</evidence>
<dbReference type="GeneID" id="28736341"/>
<evidence type="ECO:0000256" key="1">
    <source>
        <dbReference type="ARBA" id="ARBA00004434"/>
    </source>
</evidence>
<accession>A0A0N1H3X5</accession>
<comment type="caution">
    <text evidence="14">The sequence shown here is derived from an EMBL/GenBank/DDBJ whole genome shotgun (WGS) entry which is preliminary data.</text>
</comment>
<evidence type="ECO:0000256" key="9">
    <source>
        <dbReference type="ARBA" id="ARBA00023128"/>
    </source>
</evidence>
<protein>
    <submittedName>
        <fullName evidence="14">Putative mitochondrial chaperone BCS1-A</fullName>
    </submittedName>
</protein>
<comment type="catalytic activity">
    <reaction evidence="11">
        <text>ATP + H2O = ADP + phosphate + H(+)</text>
        <dbReference type="Rhea" id="RHEA:13065"/>
        <dbReference type="ChEBI" id="CHEBI:15377"/>
        <dbReference type="ChEBI" id="CHEBI:15378"/>
        <dbReference type="ChEBI" id="CHEBI:30616"/>
        <dbReference type="ChEBI" id="CHEBI:43474"/>
        <dbReference type="ChEBI" id="CHEBI:456216"/>
    </reaction>
    <physiologicalReaction direction="left-to-right" evidence="11">
        <dbReference type="Rhea" id="RHEA:13066"/>
    </physiologicalReaction>
</comment>
<feature type="compositionally biased region" description="Basic residues" evidence="12">
    <location>
        <begin position="463"/>
        <end position="480"/>
    </location>
</feature>
<sequence length="496" mass="54929">MPSVFSKIVGGGVTSALPGVLARVGVPPSLTTAVTAILPTAAAADTVCDMFESRMTSCVTISNINPLVDLVQAWIRDQTPTPSIFDRPNNNLTIGLPRPPGMLGLGDDDDAEYDQGKGKIDFECEAKDGETFEFEKRTFWTTKKWEDNKQLGLMLTSLTVHCYGQDPAPIRRLLQHIQQTSVENNEYIKLRIPGHGYSSNGGISRWRRIDGKRARSLSTIELSDGIKEDIVSDIEHFFLPSTKKRYHQKGQPYRRGFLLHGPPGTGKTSLSSALARHFQLELFVVSLATVASDTVLAEMLSELPPRSIISLEDVDSLGLGREKSDKRDARGSPIWQIVIMTTNAIENLDSALVRPGRIDRKILMDRADKDQARRMFLQFYSDAENVQSLAILFADHLPDRALTPAEVQGFMQLHPEDPMAAATGITQHAQQIMKAQQATSTDGDGPKSEEIDDLEAVIAQRSAHGKRSRMSRPHVRRRVIPFKISKPSPFGGRLLR</sequence>
<keyword evidence="8" id="KW-1133">Transmembrane helix</keyword>
<keyword evidence="10" id="KW-0472">Membrane</keyword>
<evidence type="ECO:0000259" key="13">
    <source>
        <dbReference type="SMART" id="SM00382"/>
    </source>
</evidence>
<dbReference type="RefSeq" id="XP_017996487.1">
    <property type="nucleotide sequence ID" value="XM_018144461.1"/>
</dbReference>
<keyword evidence="4" id="KW-0547">Nucleotide-binding</keyword>
<evidence type="ECO:0000256" key="2">
    <source>
        <dbReference type="ARBA" id="ARBA00007448"/>
    </source>
</evidence>
<evidence type="ECO:0000256" key="6">
    <source>
        <dbReference type="ARBA" id="ARBA00022801"/>
    </source>
</evidence>
<dbReference type="SUPFAM" id="SSF52540">
    <property type="entry name" value="P-loop containing nucleoside triphosphate hydrolases"/>
    <property type="match status" value="1"/>
</dbReference>
<keyword evidence="5" id="KW-0999">Mitochondrion inner membrane</keyword>
<dbReference type="GO" id="GO:0016887">
    <property type="term" value="F:ATP hydrolysis activity"/>
    <property type="evidence" value="ECO:0007669"/>
    <property type="project" value="InterPro"/>
</dbReference>
<dbReference type="Pfam" id="PF25426">
    <property type="entry name" value="AAA_lid_BCS1"/>
    <property type="match status" value="1"/>
</dbReference>
<name>A0A0N1H3X5_9EURO</name>
<dbReference type="InterPro" id="IPR050747">
    <property type="entry name" value="Mitochondrial_chaperone_BCS1"/>
</dbReference>
<dbReference type="Gene3D" id="3.40.50.300">
    <property type="entry name" value="P-loop containing nucleotide triphosphate hydrolases"/>
    <property type="match status" value="1"/>
</dbReference>
<dbReference type="InterPro" id="IPR027417">
    <property type="entry name" value="P-loop_NTPase"/>
</dbReference>
<gene>
    <name evidence="14" type="ORF">AB675_4331</name>
</gene>
<dbReference type="STRING" id="1664694.A0A0N1H3X5"/>
<keyword evidence="7" id="KW-0067">ATP-binding</keyword>
<proteinExistence type="inferred from homology"/>
<dbReference type="InterPro" id="IPR003593">
    <property type="entry name" value="AAA+_ATPase"/>
</dbReference>
<dbReference type="OrthoDB" id="10251412at2759"/>
<dbReference type="Proteomes" id="UP000038010">
    <property type="component" value="Unassembled WGS sequence"/>
</dbReference>
<evidence type="ECO:0000256" key="11">
    <source>
        <dbReference type="ARBA" id="ARBA00048778"/>
    </source>
</evidence>
<evidence type="ECO:0000313" key="14">
    <source>
        <dbReference type="EMBL" id="KPI36524.1"/>
    </source>
</evidence>
<dbReference type="InterPro" id="IPR057495">
    <property type="entry name" value="AAA_lid_BCS1"/>
</dbReference>